<protein>
    <submittedName>
        <fullName evidence="1">Uncharacterized protein</fullName>
    </submittedName>
</protein>
<evidence type="ECO:0000313" key="2">
    <source>
        <dbReference type="Proteomes" id="UP001396334"/>
    </source>
</evidence>
<dbReference type="Proteomes" id="UP001396334">
    <property type="component" value="Unassembled WGS sequence"/>
</dbReference>
<dbReference type="EMBL" id="JBBPBN010000019">
    <property type="protein sequence ID" value="KAK9017822.1"/>
    <property type="molecule type" value="Genomic_DNA"/>
</dbReference>
<gene>
    <name evidence="1" type="ORF">V6N11_000823</name>
</gene>
<sequence>MSRPIDKENTTNRGSFTKGPIRKRVVGVVDENNVDILRCSAIDRSLCATTLAKLSDVMNRIEDVVELVVNGRLYPLRVHEIDSLFRTEVDSDED</sequence>
<proteinExistence type="predicted"/>
<comment type="caution">
    <text evidence="1">The sequence shown here is derived from an EMBL/GenBank/DDBJ whole genome shotgun (WGS) entry which is preliminary data.</text>
</comment>
<evidence type="ECO:0000313" key="1">
    <source>
        <dbReference type="EMBL" id="KAK9017822.1"/>
    </source>
</evidence>
<organism evidence="1 2">
    <name type="scientific">Hibiscus sabdariffa</name>
    <name type="common">roselle</name>
    <dbReference type="NCBI Taxonomy" id="183260"/>
    <lineage>
        <taxon>Eukaryota</taxon>
        <taxon>Viridiplantae</taxon>
        <taxon>Streptophyta</taxon>
        <taxon>Embryophyta</taxon>
        <taxon>Tracheophyta</taxon>
        <taxon>Spermatophyta</taxon>
        <taxon>Magnoliopsida</taxon>
        <taxon>eudicotyledons</taxon>
        <taxon>Gunneridae</taxon>
        <taxon>Pentapetalae</taxon>
        <taxon>rosids</taxon>
        <taxon>malvids</taxon>
        <taxon>Malvales</taxon>
        <taxon>Malvaceae</taxon>
        <taxon>Malvoideae</taxon>
        <taxon>Hibiscus</taxon>
    </lineage>
</organism>
<reference evidence="1 2" key="1">
    <citation type="journal article" date="2024" name="G3 (Bethesda)">
        <title>Genome assembly of Hibiscus sabdariffa L. provides insights into metabolisms of medicinal natural products.</title>
        <authorList>
            <person name="Kim T."/>
        </authorList>
    </citation>
    <scope>NUCLEOTIDE SEQUENCE [LARGE SCALE GENOMIC DNA]</scope>
    <source>
        <strain evidence="1">TK-2024</strain>
        <tissue evidence="1">Old leaves</tissue>
    </source>
</reference>
<accession>A0ABR2RY50</accession>
<name>A0ABR2RY50_9ROSI</name>
<keyword evidence="2" id="KW-1185">Reference proteome</keyword>